<dbReference type="RefSeq" id="WP_137011329.1">
    <property type="nucleotide sequence ID" value="NZ_SZPX01000001.1"/>
</dbReference>
<gene>
    <name evidence="1" type="ORF">FCU45_00835</name>
</gene>
<evidence type="ECO:0008006" key="3">
    <source>
        <dbReference type="Google" id="ProtNLM"/>
    </source>
</evidence>
<dbReference type="AlphaFoldDB" id="A0A4U2ZAD2"/>
<name>A0A4U2ZAD2_9BACT</name>
<protein>
    <recommendedName>
        <fullName evidence="3">Cysteine-rich small domain-containing protein</fullName>
    </recommendedName>
</protein>
<dbReference type="Proteomes" id="UP000309561">
    <property type="component" value="Unassembled WGS sequence"/>
</dbReference>
<proteinExistence type="predicted"/>
<organism evidence="1 2">
    <name type="scientific">Sulfurimonas crateris</name>
    <dbReference type="NCBI Taxonomy" id="2574727"/>
    <lineage>
        <taxon>Bacteria</taxon>
        <taxon>Pseudomonadati</taxon>
        <taxon>Campylobacterota</taxon>
        <taxon>Epsilonproteobacteria</taxon>
        <taxon>Campylobacterales</taxon>
        <taxon>Sulfurimonadaceae</taxon>
        <taxon>Sulfurimonas</taxon>
    </lineage>
</organism>
<evidence type="ECO:0000313" key="2">
    <source>
        <dbReference type="Proteomes" id="UP000309561"/>
    </source>
</evidence>
<comment type="caution">
    <text evidence="1">The sequence shown here is derived from an EMBL/GenBank/DDBJ whole genome shotgun (WGS) entry which is preliminary data.</text>
</comment>
<accession>A0A4U2ZAD2</accession>
<evidence type="ECO:0000313" key="1">
    <source>
        <dbReference type="EMBL" id="TKI70965.1"/>
    </source>
</evidence>
<dbReference type="EMBL" id="SZPX01000001">
    <property type="protein sequence ID" value="TKI70965.1"/>
    <property type="molecule type" value="Genomic_DNA"/>
</dbReference>
<dbReference type="OrthoDB" id="5339426at2"/>
<sequence length="141" mass="16751">MSYGEWFEQHADKHKKIVDKLVSRGYTKEQILEYFEFENMVKAESDFCPLYKDNKKCHDMGELNCYLCACPKFRFDDKGIEKVDNKTKYSFCAIESKDGEQGVYGDKIHQNCSKCTVPHHKEYVQKKFDLDFREIMRECSL</sequence>
<reference evidence="1 2" key="1">
    <citation type="submission" date="2019-04" db="EMBL/GenBank/DDBJ databases">
        <title>Sulfurimonas crateris sp. nov. a facultative anaerobic sulfur-oxidizing chemolithautotrophic bacterium isolated from a terrestrial mud vulcano.</title>
        <authorList>
            <person name="Ratnikova N.M."/>
            <person name="Slobodkin A.I."/>
            <person name="Merkel A.Y."/>
            <person name="Novikov A."/>
            <person name="Bonch-Osmolovskaya E.A."/>
            <person name="Slobodkina G.B."/>
        </authorList>
    </citation>
    <scope>NUCLEOTIDE SEQUENCE [LARGE SCALE GENOMIC DNA]</scope>
    <source>
        <strain evidence="1 2">SN118</strain>
    </source>
</reference>
<keyword evidence="2" id="KW-1185">Reference proteome</keyword>